<evidence type="ECO:0000256" key="4">
    <source>
        <dbReference type="ARBA" id="ARBA00023136"/>
    </source>
</evidence>
<dbReference type="GO" id="GO:0005886">
    <property type="term" value="C:plasma membrane"/>
    <property type="evidence" value="ECO:0007669"/>
    <property type="project" value="UniProtKB-SubCell"/>
</dbReference>
<keyword evidence="4" id="KW-0472">Membrane</keyword>
<evidence type="ECO:0000313" key="7">
    <source>
        <dbReference type="EMBL" id="KAJ1347998.1"/>
    </source>
</evidence>
<keyword evidence="6" id="KW-0813">Transport</keyword>
<evidence type="ECO:0000256" key="3">
    <source>
        <dbReference type="ARBA" id="ARBA00022989"/>
    </source>
</evidence>
<evidence type="ECO:0000313" key="8">
    <source>
        <dbReference type="Proteomes" id="UP001196413"/>
    </source>
</evidence>
<dbReference type="EMBL" id="JAHQIW010000415">
    <property type="protein sequence ID" value="KAJ1347998.1"/>
    <property type="molecule type" value="Genomic_DNA"/>
</dbReference>
<sequence length="143" mass="16529">MESIVTAGFLHENERVELDKIDIVYNKYWAPINWALTLVFRAHKDGHIAAPPSLNSCMSEIKTFRANLAQLCNYDWVPIPIAYPQRLWPTRTSLLGASRSFVSYIKISRRKYLYSIAISPPTEEEGFDKAIQFRITVTLQKEH</sequence>
<evidence type="ECO:0000256" key="5">
    <source>
        <dbReference type="ARBA" id="ARBA00034769"/>
    </source>
</evidence>
<evidence type="ECO:0000256" key="2">
    <source>
        <dbReference type="ARBA" id="ARBA00022692"/>
    </source>
</evidence>
<dbReference type="AlphaFoldDB" id="A0AAD5QDJ5"/>
<comment type="similarity">
    <text evidence="5 6">Belongs to the anion channel-forming bestrophin (TC 1.A.46) family. Calcium-sensitive chloride channel subfamily.</text>
</comment>
<organism evidence="7 8">
    <name type="scientific">Parelaphostrongylus tenuis</name>
    <name type="common">Meningeal worm</name>
    <dbReference type="NCBI Taxonomy" id="148309"/>
    <lineage>
        <taxon>Eukaryota</taxon>
        <taxon>Metazoa</taxon>
        <taxon>Ecdysozoa</taxon>
        <taxon>Nematoda</taxon>
        <taxon>Chromadorea</taxon>
        <taxon>Rhabditida</taxon>
        <taxon>Rhabditina</taxon>
        <taxon>Rhabditomorpha</taxon>
        <taxon>Strongyloidea</taxon>
        <taxon>Metastrongylidae</taxon>
        <taxon>Parelaphostrongylus</taxon>
    </lineage>
</organism>
<keyword evidence="8" id="KW-1185">Reference proteome</keyword>
<dbReference type="GO" id="GO:0005254">
    <property type="term" value="F:chloride channel activity"/>
    <property type="evidence" value="ECO:0007669"/>
    <property type="project" value="UniProtKB-KW"/>
</dbReference>
<comment type="function">
    <text evidence="6">Forms chloride channels.</text>
</comment>
<proteinExistence type="inferred from homology"/>
<protein>
    <recommendedName>
        <fullName evidence="6">Bestrophin homolog</fullName>
    </recommendedName>
</protein>
<keyword evidence="6" id="KW-0869">Chloride channel</keyword>
<dbReference type="Pfam" id="PF01062">
    <property type="entry name" value="Bestrophin"/>
    <property type="match status" value="1"/>
</dbReference>
<name>A0AAD5QDJ5_PARTN</name>
<gene>
    <name evidence="7" type="ORF">KIN20_003205</name>
</gene>
<keyword evidence="6" id="KW-0406">Ion transport</keyword>
<keyword evidence="6" id="KW-0868">Chloride</keyword>
<keyword evidence="6" id="KW-1003">Cell membrane</keyword>
<dbReference type="PANTHER" id="PTHR10736">
    <property type="entry name" value="BESTROPHIN"/>
    <property type="match status" value="1"/>
</dbReference>
<reference evidence="7" key="1">
    <citation type="submission" date="2021-06" db="EMBL/GenBank/DDBJ databases">
        <title>Parelaphostrongylus tenuis whole genome reference sequence.</title>
        <authorList>
            <person name="Garwood T.J."/>
            <person name="Larsen P.A."/>
            <person name="Fountain-Jones N.M."/>
            <person name="Garbe J.R."/>
            <person name="Macchietto M.G."/>
            <person name="Kania S.A."/>
            <person name="Gerhold R.W."/>
            <person name="Richards J.E."/>
            <person name="Wolf T.M."/>
        </authorList>
    </citation>
    <scope>NUCLEOTIDE SEQUENCE</scope>
    <source>
        <strain evidence="7">MNPRO001-30</strain>
        <tissue evidence="7">Meninges</tissue>
    </source>
</reference>
<comment type="caution">
    <text evidence="7">The sequence shown here is derived from an EMBL/GenBank/DDBJ whole genome shotgun (WGS) entry which is preliminary data.</text>
</comment>
<keyword evidence="2" id="KW-0812">Transmembrane</keyword>
<keyword evidence="3" id="KW-1133">Transmembrane helix</keyword>
<accession>A0AAD5QDJ5</accession>
<dbReference type="InterPro" id="IPR021134">
    <property type="entry name" value="Bestrophin-like"/>
</dbReference>
<evidence type="ECO:0000256" key="1">
    <source>
        <dbReference type="ARBA" id="ARBA00004370"/>
    </source>
</evidence>
<keyword evidence="6" id="KW-0407">Ion channel</keyword>
<dbReference type="GO" id="GO:0034707">
    <property type="term" value="C:chloride channel complex"/>
    <property type="evidence" value="ECO:0007669"/>
    <property type="project" value="UniProtKB-KW"/>
</dbReference>
<comment type="subcellular location">
    <subcellularLocation>
        <location evidence="6">Cell membrane</location>
        <topology evidence="6">Multi-pass membrane protein</topology>
    </subcellularLocation>
    <subcellularLocation>
        <location evidence="1">Membrane</location>
    </subcellularLocation>
</comment>
<dbReference type="PANTHER" id="PTHR10736:SF58">
    <property type="entry name" value="BESTROPHIN HOMOLOG-RELATED"/>
    <property type="match status" value="1"/>
</dbReference>
<dbReference type="InterPro" id="IPR000615">
    <property type="entry name" value="Bestrophin"/>
</dbReference>
<dbReference type="Proteomes" id="UP001196413">
    <property type="component" value="Unassembled WGS sequence"/>
</dbReference>
<evidence type="ECO:0000256" key="6">
    <source>
        <dbReference type="RuleBase" id="RU363126"/>
    </source>
</evidence>